<feature type="domain" description="N-acetyltransferase" evidence="1">
    <location>
        <begin position="18"/>
        <end position="176"/>
    </location>
</feature>
<evidence type="ECO:0000259" key="1">
    <source>
        <dbReference type="PROSITE" id="PS51186"/>
    </source>
</evidence>
<dbReference type="PROSITE" id="PS51186">
    <property type="entry name" value="GNAT"/>
    <property type="match status" value="1"/>
</dbReference>
<dbReference type="RefSeq" id="WP_408054329.1">
    <property type="nucleotide sequence ID" value="NZ_AP035884.1"/>
</dbReference>
<dbReference type="GO" id="GO:0016747">
    <property type="term" value="F:acyltransferase activity, transferring groups other than amino-acyl groups"/>
    <property type="evidence" value="ECO:0007669"/>
    <property type="project" value="InterPro"/>
</dbReference>
<name>A0AB33KLD7_9ACTN</name>
<dbReference type="Gene3D" id="3.40.630.30">
    <property type="match status" value="1"/>
</dbReference>
<evidence type="ECO:0000313" key="2">
    <source>
        <dbReference type="EMBL" id="BFP55426.1"/>
    </source>
</evidence>
<dbReference type="InterPro" id="IPR000182">
    <property type="entry name" value="GNAT_dom"/>
</dbReference>
<proteinExistence type="predicted"/>
<dbReference type="Pfam" id="PF13523">
    <property type="entry name" value="Acetyltransf_8"/>
    <property type="match status" value="1"/>
</dbReference>
<dbReference type="EMBL" id="AP035884">
    <property type="protein sequence ID" value="BFP55426.1"/>
    <property type="molecule type" value="Genomic_DNA"/>
</dbReference>
<protein>
    <submittedName>
        <fullName evidence="2">GNAT family N-acetyltransferase</fullName>
    </submittedName>
</protein>
<sequence>MPEEPTATTATTLDGVLTRLVPTTEDDLDLLAGWFASPDFVTYWGGVPLSRDEVAEKYVGRRRPRVQSYLVPAEGVPVGYAQFWHAHAPEDGTEDAAKGGTEGGIDLVLQPGSQGQGLGPDATRALLAHVGGELGWRRVTVDPVRENVRAVRAWEKAGFRQVPSETGEPLLEFRFPEGRRH</sequence>
<dbReference type="InterPro" id="IPR016181">
    <property type="entry name" value="Acyl_CoA_acyltransferase"/>
</dbReference>
<organism evidence="2">
    <name type="scientific">Streptomyces sp. CMC78</name>
    <dbReference type="NCBI Taxonomy" id="3231512"/>
    <lineage>
        <taxon>Bacteria</taxon>
        <taxon>Bacillati</taxon>
        <taxon>Actinomycetota</taxon>
        <taxon>Actinomycetes</taxon>
        <taxon>Kitasatosporales</taxon>
        <taxon>Streptomycetaceae</taxon>
        <taxon>Streptomyces</taxon>
    </lineage>
</organism>
<dbReference type="AlphaFoldDB" id="A0AB33KLD7"/>
<gene>
    <name evidence="2" type="ORF">SCMC78_52330</name>
</gene>
<dbReference type="KEGG" id="stcm:SCMC78_52330"/>
<reference evidence="2" key="1">
    <citation type="submission" date="2024-07" db="EMBL/GenBank/DDBJ databases">
        <title>Complete genome sequences of cellulolytic bacteria, Kitasatospora sp. CMC57 and Streptomyces sp. CMC78, isolated from Japanese agricultural soil.</title>
        <authorList>
            <person name="Hashimoto T."/>
            <person name="Ito M."/>
            <person name="Iwamoto M."/>
            <person name="Fukahori D."/>
            <person name="Shoda T."/>
            <person name="Sakoda M."/>
            <person name="Morohoshi T."/>
            <person name="Mitsuboshi M."/>
            <person name="Nishizawa T."/>
        </authorList>
    </citation>
    <scope>NUCLEOTIDE SEQUENCE</scope>
    <source>
        <strain evidence="2">CMC78</strain>
    </source>
</reference>
<dbReference type="SUPFAM" id="SSF55729">
    <property type="entry name" value="Acyl-CoA N-acyltransferases (Nat)"/>
    <property type="match status" value="1"/>
</dbReference>
<accession>A0AB33KLD7</accession>